<accession>A0A833YQ22</accession>
<feature type="compositionally biased region" description="Gly residues" evidence="1">
    <location>
        <begin position="55"/>
        <end position="72"/>
    </location>
</feature>
<dbReference type="Proteomes" id="UP000664940">
    <property type="component" value="Unassembled WGS sequence"/>
</dbReference>
<feature type="region of interest" description="Disordered" evidence="1">
    <location>
        <begin position="1"/>
        <end position="100"/>
    </location>
</feature>
<organism evidence="2 3">
    <name type="scientific">Phyllostomus discolor</name>
    <name type="common">pale spear-nosed bat</name>
    <dbReference type="NCBI Taxonomy" id="89673"/>
    <lineage>
        <taxon>Eukaryota</taxon>
        <taxon>Metazoa</taxon>
        <taxon>Chordata</taxon>
        <taxon>Craniata</taxon>
        <taxon>Vertebrata</taxon>
        <taxon>Euteleostomi</taxon>
        <taxon>Mammalia</taxon>
        <taxon>Eutheria</taxon>
        <taxon>Laurasiatheria</taxon>
        <taxon>Chiroptera</taxon>
        <taxon>Yangochiroptera</taxon>
        <taxon>Phyllostomidae</taxon>
        <taxon>Phyllostominae</taxon>
        <taxon>Phyllostomus</taxon>
    </lineage>
</organism>
<reference evidence="2 3" key="1">
    <citation type="journal article" date="2020" name="Nature">
        <title>Six reference-quality genomes reveal evolution of bat adaptations.</title>
        <authorList>
            <person name="Jebb D."/>
            <person name="Huang Z."/>
            <person name="Pippel M."/>
            <person name="Hughes G.M."/>
            <person name="Lavrichenko K."/>
            <person name="Devanna P."/>
            <person name="Winkler S."/>
            <person name="Jermiin L.S."/>
            <person name="Skirmuntt E.C."/>
            <person name="Katzourakis A."/>
            <person name="Burkitt-Gray L."/>
            <person name="Ray D.A."/>
            <person name="Sullivan K.A.M."/>
            <person name="Roscito J.G."/>
            <person name="Kirilenko B.M."/>
            <person name="Davalos L.M."/>
            <person name="Corthals A.P."/>
            <person name="Power M.L."/>
            <person name="Jones G."/>
            <person name="Ransome R.D."/>
            <person name="Dechmann D.K.N."/>
            <person name="Locatelli A.G."/>
            <person name="Puechmaille S.J."/>
            <person name="Fedrigo O."/>
            <person name="Jarvis E.D."/>
            <person name="Hiller M."/>
            <person name="Vernes S.C."/>
            <person name="Myers E.W."/>
            <person name="Teeling E.C."/>
        </authorList>
    </citation>
    <scope>NUCLEOTIDE SEQUENCE [LARGE SCALE GENOMIC DNA]</scope>
    <source>
        <strain evidence="2">Bat1K_MPI-CBG_1</strain>
    </source>
</reference>
<proteinExistence type="predicted"/>
<gene>
    <name evidence="2" type="ORF">HJG60_009206</name>
</gene>
<comment type="caution">
    <text evidence="2">The sequence shown here is derived from an EMBL/GenBank/DDBJ whole genome shotgun (WGS) entry which is preliminary data.</text>
</comment>
<name>A0A833YQ22_9CHIR</name>
<evidence type="ECO:0000256" key="1">
    <source>
        <dbReference type="SAM" id="MobiDB-lite"/>
    </source>
</evidence>
<dbReference type="EMBL" id="JABVXQ010000014">
    <property type="protein sequence ID" value="KAF6078362.1"/>
    <property type="molecule type" value="Genomic_DNA"/>
</dbReference>
<evidence type="ECO:0000313" key="3">
    <source>
        <dbReference type="Proteomes" id="UP000664940"/>
    </source>
</evidence>
<dbReference type="AlphaFoldDB" id="A0A833YQ22"/>
<evidence type="ECO:0000313" key="2">
    <source>
        <dbReference type="EMBL" id="KAF6078362.1"/>
    </source>
</evidence>
<protein>
    <submittedName>
        <fullName evidence="2">Uncharacterized protein</fullName>
    </submittedName>
</protein>
<feature type="compositionally biased region" description="Polar residues" evidence="1">
    <location>
        <begin position="39"/>
        <end position="53"/>
    </location>
</feature>
<sequence length="121" mass="12340">MPDMVRLDVVSHSPPATPAASLGSARPAVSGSETRHFQTRLTHPPSGTQTCPGTQGAGGKVAGPQGAQGGKALGPWITLGGELHDRQQPPSGPRTTQTPMSAVQSCWGWGAVGCFLNGECL</sequence>